<sequence length="144" mass="16656">MLEKWNDSYWLGQNSLNEGNFKSAYLYAVECNSILRTRFRSVNVVEQVDVLDKYYQTVLLLKSCSEAKGCRDCVVKQISAGMESLKSLYDSNDENTYVRVKAGELLISLNRDLAAYYKSQEMLYELSVLKSTVNENKYKFLLIK</sequence>
<reference evidence="2" key="1">
    <citation type="journal article" date="2017" name="Proc. Natl. Acad. Sci. U.S.A.">
        <title>Simulation of Deepwater Horizon oil plume reveals substrate specialization within a complex community of hydrocarbon-degraders.</title>
        <authorList>
            <person name="Hu P."/>
            <person name="Dubinsky E.A."/>
            <person name="Probst A.J."/>
            <person name="Wang J."/>
            <person name="Sieber C.M.K."/>
            <person name="Tom L.M."/>
            <person name="Gardinali P."/>
            <person name="Banfield J.F."/>
            <person name="Atlas R.M."/>
            <person name="Andersen G.L."/>
        </authorList>
    </citation>
    <scope>NUCLEOTIDE SEQUENCE [LARGE SCALE GENOMIC DNA]</scope>
</reference>
<evidence type="ECO:0000313" key="1">
    <source>
        <dbReference type="EMBL" id="OUR95434.1"/>
    </source>
</evidence>
<dbReference type="AlphaFoldDB" id="A0A1Y5F4P4"/>
<organism evidence="1 2">
    <name type="scientific">Halobacteriovorax marinus</name>
    <dbReference type="NCBI Taxonomy" id="97084"/>
    <lineage>
        <taxon>Bacteria</taxon>
        <taxon>Pseudomonadati</taxon>
        <taxon>Bdellovibrionota</taxon>
        <taxon>Bacteriovoracia</taxon>
        <taxon>Bacteriovoracales</taxon>
        <taxon>Halobacteriovoraceae</taxon>
        <taxon>Halobacteriovorax</taxon>
    </lineage>
</organism>
<gene>
    <name evidence="1" type="ORF">A9Q84_16505</name>
</gene>
<dbReference type="EMBL" id="MAAO01000008">
    <property type="protein sequence ID" value="OUR95434.1"/>
    <property type="molecule type" value="Genomic_DNA"/>
</dbReference>
<protein>
    <submittedName>
        <fullName evidence="1">Uncharacterized protein</fullName>
    </submittedName>
</protein>
<proteinExistence type="predicted"/>
<dbReference type="Proteomes" id="UP000196531">
    <property type="component" value="Unassembled WGS sequence"/>
</dbReference>
<name>A0A1Y5F4P4_9BACT</name>
<evidence type="ECO:0000313" key="2">
    <source>
        <dbReference type="Proteomes" id="UP000196531"/>
    </source>
</evidence>
<comment type="caution">
    <text evidence="1">The sequence shown here is derived from an EMBL/GenBank/DDBJ whole genome shotgun (WGS) entry which is preliminary data.</text>
</comment>
<accession>A0A1Y5F4P4</accession>